<feature type="region of interest" description="Disordered" evidence="1">
    <location>
        <begin position="593"/>
        <end position="622"/>
    </location>
</feature>
<evidence type="ECO:0000313" key="3">
    <source>
        <dbReference type="Proteomes" id="UP001447516"/>
    </source>
</evidence>
<keyword evidence="3" id="KW-1185">Reference proteome</keyword>
<reference evidence="2 3" key="1">
    <citation type="submission" date="2024-05" db="EMBL/GenBank/DDBJ databases">
        <title>Microbispora sp.ZYX-F-249.</title>
        <authorList>
            <person name="Xie H."/>
        </authorList>
    </citation>
    <scope>NUCLEOTIDE SEQUENCE [LARGE SCALE GENOMIC DNA]</scope>
    <source>
        <strain evidence="2 3">ZYX-F-249</strain>
    </source>
</reference>
<feature type="compositionally biased region" description="Acidic residues" evidence="1">
    <location>
        <begin position="599"/>
        <end position="610"/>
    </location>
</feature>
<protein>
    <recommendedName>
        <fullName evidence="4">Secreted protein</fullName>
    </recommendedName>
</protein>
<evidence type="ECO:0000256" key="1">
    <source>
        <dbReference type="SAM" id="MobiDB-lite"/>
    </source>
</evidence>
<organism evidence="2 3">
    <name type="scientific">Microbispora maris</name>
    <dbReference type="NCBI Taxonomy" id="3144104"/>
    <lineage>
        <taxon>Bacteria</taxon>
        <taxon>Bacillati</taxon>
        <taxon>Actinomycetota</taxon>
        <taxon>Actinomycetes</taxon>
        <taxon>Streptosporangiales</taxon>
        <taxon>Streptosporangiaceae</taxon>
        <taxon>Microbispora</taxon>
    </lineage>
</organism>
<dbReference type="Proteomes" id="UP001447516">
    <property type="component" value="Unassembled WGS sequence"/>
</dbReference>
<evidence type="ECO:0008006" key="4">
    <source>
        <dbReference type="Google" id="ProtNLM"/>
    </source>
</evidence>
<dbReference type="RefSeq" id="WP_346229529.1">
    <property type="nucleotide sequence ID" value="NZ_JBDJAW010000036.1"/>
</dbReference>
<gene>
    <name evidence="2" type="ORF">AAH991_31340</name>
</gene>
<evidence type="ECO:0000313" key="2">
    <source>
        <dbReference type="EMBL" id="MEN3539640.1"/>
    </source>
</evidence>
<dbReference type="EMBL" id="JBDJAW010000036">
    <property type="protein sequence ID" value="MEN3539640.1"/>
    <property type="molecule type" value="Genomic_DNA"/>
</dbReference>
<feature type="region of interest" description="Disordered" evidence="1">
    <location>
        <begin position="392"/>
        <end position="415"/>
    </location>
</feature>
<name>A0ABV0B132_9ACTN</name>
<sequence length="1068" mass="118277">MTVWTEIRDLVSGNQVTRLADRLVTLTEEERAELGGRLPGLVKELRHAHTERVRAQHPDDFEEMAFWEVGDLLDKLAGPLLLTGVGVITSPAAAVKWMTGRDVNRRWAPDLNVAQVCRVAATRPSEWRRDVAVRLAQRVRRPTDRIAPLAVALLRESGAVPPDHDPLVAAWLAAPNVAGDPLTPVLLPRVFTADGAGRALRDERLDPRPTRWLAAAARELPREQVLDGCVSRFLRGGEAQDLRFFVRLHTLLDPTPAESAPRLRDYLRLLPSAPGTVAELAAGQVRGAMPLDHADLVEAVDALTFRDEAKLAATGLRWLDQAIRATPGAAADFVNALATAYAHKSFDVRGRAVELTLKYAGLFADHAEAILDGARHLPADLAAKLAEQFGGEAPVEEVPEQKDFPPLPELPEARRFPEPSIFPGYHQERWVGQERWLAAFVAGIADDREELRRKLKPHVEQDHGYWRSRDVRVDPGDWQSALSAELVTPGSVPELPPRGPEKFWDDANHSVRVRTLTRGEEPEPERSPRRIMVGGFYRPGRYLDDDTPLRAFFITWTSDYGPDGAVAREGDRQIPFAGGRIHLNGSPTDVAQPWHHGAEEEDEEAWDDELPDRPHPVRTRPGVLYDDSAEAMPSFILDLAYERMAELGVNPVRIEAMRRGEQVPPPDPGEPLVEVTVVFVPPRLRSFMPKELPEHDEWRRRNQLPHPNRVSPPHDFLLHRYAELAEALRNGTLPPVLLATPTWMSGHLDPDVLIDRLETCAAAGVESLPADLAQALLRLPRGCHPAAADRAAKVDSAAARSAARWLAGDGMADPECGHVWRHMVNASMVDFGDGEPEHFTEVRLQPVLRVTAPTGHRLIDEVLLREPFDWVVDESGGTLGAWPAMLPSHREVTAVNFLPFLLRDHWGMRVTPSDIAGLEIAQGPMGESTAVILAFLLTAGMPDMIPLVLRMAARGELPAEAIGHQLALVLRRTWRETRPAIAALTELAEAGGHHEVWRILRGLLPGMLPGEGKRITVTHTELVAFAADVARWTGARGEIPVIGEFARSRRTTRFVHECKRLHAQLTGT</sequence>
<comment type="caution">
    <text evidence="2">The sequence shown here is derived from an EMBL/GenBank/DDBJ whole genome shotgun (WGS) entry which is preliminary data.</text>
</comment>
<proteinExistence type="predicted"/>
<accession>A0ABV0B132</accession>